<gene>
    <name evidence="2" type="ORF">L0M99_09080</name>
</gene>
<proteinExistence type="predicted"/>
<feature type="transmembrane region" description="Helical" evidence="1">
    <location>
        <begin position="174"/>
        <end position="198"/>
    </location>
</feature>
<dbReference type="RefSeq" id="WP_238128401.1">
    <property type="nucleotide sequence ID" value="NZ_JAGZVZ010000014.1"/>
</dbReference>
<feature type="transmembrane region" description="Helical" evidence="1">
    <location>
        <begin position="245"/>
        <end position="267"/>
    </location>
</feature>
<evidence type="ECO:0000256" key="1">
    <source>
        <dbReference type="SAM" id="Phobius"/>
    </source>
</evidence>
<keyword evidence="1" id="KW-0472">Membrane</keyword>
<accession>A0AAJ1EYT1</accession>
<feature type="transmembrane region" description="Helical" evidence="1">
    <location>
        <begin position="362"/>
        <end position="386"/>
    </location>
</feature>
<feature type="transmembrane region" description="Helical" evidence="1">
    <location>
        <begin position="523"/>
        <end position="542"/>
    </location>
</feature>
<sequence length="567" mass="60992">MVGTLIRLNLRLQTKQFTKQWWRIVLGVLAIIYVAFILLGVATGFWQAGQAGLTAPIQIYYALLIVLVWMMMVSASVAGEQSLTPQALSPYIGPTRRAAYGLLAANIVSVSSCVVFVIYEVSLAGWLAAGSLGASVLTVLSGLLGVFLIAAFTQILQTRLVSRLTAKRASSRQLFTAIGVMVVIALGYLLVTTIPHWFADSGGATAFFPLLVQKLTGSTAQIFWYFLALTPLAPFLLAPFVMAHFYWGLALSLASTCFYGVLILRAWPKVFANALMGRGRVLAEVSAAKNLDASFNENSEDEWRIPLLARVLPLSPVGQIHWARISYYQRKDPRQIISLSSILYVAVIFGIMLWANHPSGEMVFWALNGTILLVAVTAATALLNMWSNDSSAYWYQIIAGVAGKTDRTVRVGVLASYQLPVMVAITLIFGFALKMDTSAIMKSAILACCYLLVALGANSLISAVVTIPGPAPGQSALRNNSGGSGKSMLAAMASSMAALLLCALPSGLIVLVCVLLDTSWVSLLIAALITAAVLVGGIYGGGKLLERFQVRNLRRVMAWPKHIYSGE</sequence>
<comment type="caution">
    <text evidence="2">The sequence shown here is derived from an EMBL/GenBank/DDBJ whole genome shotgun (WGS) entry which is preliminary data.</text>
</comment>
<feature type="transmembrane region" description="Helical" evidence="1">
    <location>
        <begin position="21"/>
        <end position="46"/>
    </location>
</feature>
<dbReference type="EMBL" id="JAKNHJ010000021">
    <property type="protein sequence ID" value="MCG4618636.1"/>
    <property type="molecule type" value="Genomic_DNA"/>
</dbReference>
<organism evidence="2 3">
    <name type="scientific">Varibaculum cambriense</name>
    <dbReference type="NCBI Taxonomy" id="184870"/>
    <lineage>
        <taxon>Bacteria</taxon>
        <taxon>Bacillati</taxon>
        <taxon>Actinomycetota</taxon>
        <taxon>Actinomycetes</taxon>
        <taxon>Actinomycetales</taxon>
        <taxon>Actinomycetaceae</taxon>
        <taxon>Varibaculum</taxon>
    </lineage>
</organism>
<feature type="transmembrane region" description="Helical" evidence="1">
    <location>
        <begin position="336"/>
        <end position="355"/>
    </location>
</feature>
<feature type="transmembrane region" description="Helical" evidence="1">
    <location>
        <begin position="125"/>
        <end position="153"/>
    </location>
</feature>
<feature type="transmembrane region" description="Helical" evidence="1">
    <location>
        <begin position="488"/>
        <end position="516"/>
    </location>
</feature>
<feature type="transmembrane region" description="Helical" evidence="1">
    <location>
        <begin position="445"/>
        <end position="468"/>
    </location>
</feature>
<dbReference type="Proteomes" id="UP001200537">
    <property type="component" value="Unassembled WGS sequence"/>
</dbReference>
<feature type="transmembrane region" description="Helical" evidence="1">
    <location>
        <begin position="218"/>
        <end position="238"/>
    </location>
</feature>
<evidence type="ECO:0000313" key="3">
    <source>
        <dbReference type="Proteomes" id="UP001200537"/>
    </source>
</evidence>
<feature type="transmembrane region" description="Helical" evidence="1">
    <location>
        <begin position="99"/>
        <end position="119"/>
    </location>
</feature>
<keyword evidence="1" id="KW-1133">Transmembrane helix</keyword>
<protein>
    <submittedName>
        <fullName evidence="2">Uncharacterized protein</fullName>
    </submittedName>
</protein>
<reference evidence="2" key="1">
    <citation type="submission" date="2022-01" db="EMBL/GenBank/DDBJ databases">
        <title>Collection of gut derived symbiotic bacterial strains cultured from healthy donors.</title>
        <authorList>
            <person name="Lin H."/>
            <person name="Kohout C."/>
            <person name="Waligurski E."/>
            <person name="Pamer E.G."/>
        </authorList>
    </citation>
    <scope>NUCLEOTIDE SEQUENCE</scope>
    <source>
        <strain evidence="2">DFI.7.46</strain>
    </source>
</reference>
<dbReference type="AlphaFoldDB" id="A0AAJ1EYT1"/>
<keyword evidence="1" id="KW-0812">Transmembrane</keyword>
<name>A0AAJ1EYT1_9ACTO</name>
<evidence type="ECO:0000313" key="2">
    <source>
        <dbReference type="EMBL" id="MCG4618636.1"/>
    </source>
</evidence>
<feature type="transmembrane region" description="Helical" evidence="1">
    <location>
        <begin position="58"/>
        <end position="78"/>
    </location>
</feature>
<feature type="transmembrane region" description="Helical" evidence="1">
    <location>
        <begin position="414"/>
        <end position="433"/>
    </location>
</feature>